<dbReference type="InterPro" id="IPR003864">
    <property type="entry name" value="CSC1/OSCA1-like_7TM"/>
</dbReference>
<keyword evidence="9" id="KW-0407">Ion channel</keyword>
<dbReference type="Pfam" id="PF02714">
    <property type="entry name" value="RSN1_7TM"/>
    <property type="match status" value="1"/>
</dbReference>
<keyword evidence="10" id="KW-0175">Coiled coil</keyword>
<protein>
    <submittedName>
        <fullName evidence="16">Uncharacterized protein</fullName>
    </submittedName>
</protein>
<evidence type="ECO:0000259" key="13">
    <source>
        <dbReference type="Pfam" id="PF02714"/>
    </source>
</evidence>
<keyword evidence="12" id="KW-0732">Signal</keyword>
<feature type="transmembrane region" description="Helical" evidence="11">
    <location>
        <begin position="261"/>
        <end position="285"/>
    </location>
</feature>
<dbReference type="GO" id="GO:0005886">
    <property type="term" value="C:plasma membrane"/>
    <property type="evidence" value="ECO:0007669"/>
    <property type="project" value="TreeGrafter"/>
</dbReference>
<feature type="transmembrane region" description="Helical" evidence="11">
    <location>
        <begin position="352"/>
        <end position="372"/>
    </location>
</feature>
<comment type="caution">
    <text evidence="16">The sequence shown here is derived from an EMBL/GenBank/DDBJ whole genome shotgun (WGS) entry which is preliminary data.</text>
</comment>
<comment type="subcellular location">
    <subcellularLocation>
        <location evidence="1">Membrane</location>
        <topology evidence="1">Multi-pass membrane protein</topology>
    </subcellularLocation>
</comment>
<feature type="transmembrane region" description="Helical" evidence="11">
    <location>
        <begin position="47"/>
        <end position="66"/>
    </location>
</feature>
<evidence type="ECO:0000259" key="14">
    <source>
        <dbReference type="Pfam" id="PF13967"/>
    </source>
</evidence>
<feature type="chain" id="PRO_5043494596" evidence="12">
    <location>
        <begin position="22"/>
        <end position="618"/>
    </location>
</feature>
<keyword evidence="3" id="KW-0813">Transport</keyword>
<dbReference type="PANTHER" id="PTHR13018:SF141">
    <property type="entry name" value="OS01G0950900 PROTEIN"/>
    <property type="match status" value="1"/>
</dbReference>
<feature type="transmembrane region" description="Helical" evidence="11">
    <location>
        <begin position="511"/>
        <end position="529"/>
    </location>
</feature>
<evidence type="ECO:0000313" key="16">
    <source>
        <dbReference type="EMBL" id="CAK7336565.1"/>
    </source>
</evidence>
<accession>A0AAV1RL07</accession>
<feature type="non-terminal residue" evidence="16">
    <location>
        <position position="1"/>
    </location>
</feature>
<dbReference type="InterPro" id="IPR045122">
    <property type="entry name" value="Csc1-like"/>
</dbReference>
<evidence type="ECO:0000313" key="17">
    <source>
        <dbReference type="Proteomes" id="UP001314170"/>
    </source>
</evidence>
<dbReference type="InterPro" id="IPR027815">
    <property type="entry name" value="CSC1/OSCA1-like_cyt"/>
</dbReference>
<evidence type="ECO:0000256" key="5">
    <source>
        <dbReference type="ARBA" id="ARBA00022837"/>
    </source>
</evidence>
<keyword evidence="8 11" id="KW-0472">Membrane</keyword>
<keyword evidence="17" id="KW-1185">Reference proteome</keyword>
<evidence type="ECO:0000256" key="1">
    <source>
        <dbReference type="ARBA" id="ARBA00004141"/>
    </source>
</evidence>
<feature type="transmembrane region" description="Helical" evidence="11">
    <location>
        <begin position="450"/>
        <end position="481"/>
    </location>
</feature>
<evidence type="ECO:0000256" key="10">
    <source>
        <dbReference type="SAM" id="Coils"/>
    </source>
</evidence>
<keyword evidence="6 11" id="KW-1133">Transmembrane helix</keyword>
<evidence type="ECO:0000256" key="7">
    <source>
        <dbReference type="ARBA" id="ARBA00023065"/>
    </source>
</evidence>
<dbReference type="GO" id="GO:0005227">
    <property type="term" value="F:calcium-activated cation channel activity"/>
    <property type="evidence" value="ECO:0007669"/>
    <property type="project" value="InterPro"/>
</dbReference>
<name>A0AAV1RL07_9ROSI</name>
<dbReference type="EMBL" id="CAWUPB010000994">
    <property type="protein sequence ID" value="CAK7336565.1"/>
    <property type="molecule type" value="Genomic_DNA"/>
</dbReference>
<keyword evidence="5" id="KW-0106">Calcium</keyword>
<gene>
    <name evidence="16" type="ORF">DCAF_LOCUS11574</name>
</gene>
<keyword evidence="4 11" id="KW-0812">Transmembrane</keyword>
<keyword evidence="7" id="KW-0406">Ion transport</keyword>
<feature type="transmembrane region" description="Helical" evidence="11">
    <location>
        <begin position="305"/>
        <end position="331"/>
    </location>
</feature>
<feature type="signal peptide" evidence="12">
    <location>
        <begin position="1"/>
        <end position="21"/>
    </location>
</feature>
<dbReference type="Proteomes" id="UP001314170">
    <property type="component" value="Unassembled WGS sequence"/>
</dbReference>
<dbReference type="PANTHER" id="PTHR13018">
    <property type="entry name" value="PROBABLE MEMBRANE PROTEIN DUF221-RELATED"/>
    <property type="match status" value="1"/>
</dbReference>
<feature type="domain" description="CSC1/OSCA1-like cytosolic" evidence="15">
    <location>
        <begin position="91"/>
        <end position="247"/>
    </location>
</feature>
<proteinExistence type="inferred from homology"/>
<dbReference type="Pfam" id="PF14703">
    <property type="entry name" value="PHM7_cyt"/>
    <property type="match status" value="1"/>
</dbReference>
<evidence type="ECO:0000256" key="3">
    <source>
        <dbReference type="ARBA" id="ARBA00022448"/>
    </source>
</evidence>
<feature type="transmembrane region" description="Helical" evidence="11">
    <location>
        <begin position="535"/>
        <end position="553"/>
    </location>
</feature>
<feature type="domain" description="CSC1/OSCA1-like 7TM region" evidence="13">
    <location>
        <begin position="260"/>
        <end position="527"/>
    </location>
</feature>
<organism evidence="16 17">
    <name type="scientific">Dovyalis caffra</name>
    <dbReference type="NCBI Taxonomy" id="77055"/>
    <lineage>
        <taxon>Eukaryota</taxon>
        <taxon>Viridiplantae</taxon>
        <taxon>Streptophyta</taxon>
        <taxon>Embryophyta</taxon>
        <taxon>Tracheophyta</taxon>
        <taxon>Spermatophyta</taxon>
        <taxon>Magnoliopsida</taxon>
        <taxon>eudicotyledons</taxon>
        <taxon>Gunneridae</taxon>
        <taxon>Pentapetalae</taxon>
        <taxon>rosids</taxon>
        <taxon>fabids</taxon>
        <taxon>Malpighiales</taxon>
        <taxon>Salicaceae</taxon>
        <taxon>Flacourtieae</taxon>
        <taxon>Dovyalis</taxon>
    </lineage>
</organism>
<sequence length="618" mass="70144">IYFFGICSLIGLLVLLPINYGDQDEQSSIHSMDPFTISNISAGSNRLWVHFTCLWLISFYGIYLLYKEYDGIMVKRIELLRNLRHRPDRFNVLVCQVPFCTKHKAYGCSVDHFFSKNHPNNYCSYQMIYDGKDIEDLLNQAKYVAKKIEDLRGRFTVKKRDKESLLLDVSRDDDEKKALFEEKLQEILHKIRQLQDENILKGKELPVAFVTFKSRRGAALVAQTQQHSHPLLWITEMAPEPRDVSWRSLKIPLKILPLCKIGVIVAASLLTIFFAVPVTAVQGIAKLEKLRKWFPPAMAMELIPGLSSIVTGYLPSAILKGFIYVVPFAMLGMAKLGGSISKSKEEIKACNMVFYFLVGNVFFFSLISGSLLDEIGEYFTHPRSIPSHLASAVSAQADFFVTYILTDGLSGFSLEILQPGLLVWDAVKLHTFGGGKEENPYLYSLPYFRIIPSVSLSILIGMVYAVVAPLLLPFLVGYFYLGYMVYVNQIEDVYETVYETCGEYWPYVHHYIFVGIILMQITMIGLFGLKSKPSASIATIPLLLLTVMFNEYCKIRFLPTFRHYSVKDAVEHDELDNKFGQLEVNCENAKSAYYHPTLQSVNFMASKSSSTQPLVSSL</sequence>
<dbReference type="Pfam" id="PF13967">
    <property type="entry name" value="RSN1_TM"/>
    <property type="match status" value="1"/>
</dbReference>
<evidence type="ECO:0000256" key="11">
    <source>
        <dbReference type="SAM" id="Phobius"/>
    </source>
</evidence>
<comment type="similarity">
    <text evidence="2">Belongs to the CSC1 (TC 1.A.17) family.</text>
</comment>
<evidence type="ECO:0000256" key="12">
    <source>
        <dbReference type="SAM" id="SignalP"/>
    </source>
</evidence>
<reference evidence="16 17" key="1">
    <citation type="submission" date="2024-01" db="EMBL/GenBank/DDBJ databases">
        <authorList>
            <person name="Waweru B."/>
        </authorList>
    </citation>
    <scope>NUCLEOTIDE SEQUENCE [LARGE SCALE GENOMIC DNA]</scope>
</reference>
<feature type="coiled-coil region" evidence="10">
    <location>
        <begin position="134"/>
        <end position="197"/>
    </location>
</feature>
<evidence type="ECO:0000256" key="8">
    <source>
        <dbReference type="ARBA" id="ARBA00023136"/>
    </source>
</evidence>
<evidence type="ECO:0000256" key="2">
    <source>
        <dbReference type="ARBA" id="ARBA00007779"/>
    </source>
</evidence>
<evidence type="ECO:0000259" key="15">
    <source>
        <dbReference type="Pfam" id="PF14703"/>
    </source>
</evidence>
<feature type="domain" description="CSC1/OSCA1-like N-terminal transmembrane" evidence="14">
    <location>
        <begin position="2"/>
        <end position="68"/>
    </location>
</feature>
<dbReference type="AlphaFoldDB" id="A0AAV1RL07"/>
<evidence type="ECO:0000256" key="9">
    <source>
        <dbReference type="ARBA" id="ARBA00023303"/>
    </source>
</evidence>
<evidence type="ECO:0000256" key="6">
    <source>
        <dbReference type="ARBA" id="ARBA00022989"/>
    </source>
</evidence>
<dbReference type="InterPro" id="IPR032880">
    <property type="entry name" value="CSC1/OSCA1-like_N"/>
</dbReference>
<evidence type="ECO:0000256" key="4">
    <source>
        <dbReference type="ARBA" id="ARBA00022692"/>
    </source>
</evidence>